<keyword evidence="12" id="KW-0539">Nucleus</keyword>
<keyword evidence="16" id="KW-1185">Reference proteome</keyword>
<evidence type="ECO:0000259" key="14">
    <source>
        <dbReference type="SMART" id="SM01124"/>
    </source>
</evidence>
<evidence type="ECO:0000256" key="10">
    <source>
        <dbReference type="ARBA" id="ARBA00023004"/>
    </source>
</evidence>
<comment type="subcellular location">
    <subcellularLocation>
        <location evidence="4">Nucleus</location>
    </subcellularLocation>
</comment>
<accession>A0AAD6HG55</accession>
<keyword evidence="8" id="KW-0378">Hydrolase</keyword>
<feature type="compositionally biased region" description="Acidic residues" evidence="13">
    <location>
        <begin position="512"/>
        <end position="523"/>
    </location>
</feature>
<evidence type="ECO:0000313" key="16">
    <source>
        <dbReference type="Proteomes" id="UP001215712"/>
    </source>
</evidence>
<name>A0AAD6HG55_9EURO</name>
<keyword evidence="9" id="KW-0862">Zinc</keyword>
<dbReference type="InterPro" id="IPR007708">
    <property type="entry name" value="DBR1_C"/>
</dbReference>
<evidence type="ECO:0000256" key="12">
    <source>
        <dbReference type="ARBA" id="ARBA00023242"/>
    </source>
</evidence>
<dbReference type="SUPFAM" id="SSF56300">
    <property type="entry name" value="Metallo-dependent phosphatases"/>
    <property type="match status" value="1"/>
</dbReference>
<evidence type="ECO:0000256" key="4">
    <source>
        <dbReference type="ARBA" id="ARBA00004123"/>
    </source>
</evidence>
<dbReference type="GO" id="GO:0008419">
    <property type="term" value="F:RNA lariat debranching enzyme activity"/>
    <property type="evidence" value="ECO:0007669"/>
    <property type="project" value="TreeGrafter"/>
</dbReference>
<feature type="region of interest" description="Disordered" evidence="13">
    <location>
        <begin position="354"/>
        <end position="399"/>
    </location>
</feature>
<proteinExistence type="inferred from homology"/>
<keyword evidence="7" id="KW-0479">Metal-binding</keyword>
<comment type="caution">
    <text evidence="15">The sequence shown here is derived from an EMBL/GenBank/DDBJ whole genome shotgun (WGS) entry which is preliminary data.</text>
</comment>
<dbReference type="PANTHER" id="PTHR12849:SF0">
    <property type="entry name" value="LARIAT DEBRANCHING ENZYME"/>
    <property type="match status" value="1"/>
</dbReference>
<feature type="compositionally biased region" description="Basic and acidic residues" evidence="13">
    <location>
        <begin position="357"/>
        <end position="383"/>
    </location>
</feature>
<dbReference type="InterPro" id="IPR004843">
    <property type="entry name" value="Calcineurin-like_PHP"/>
</dbReference>
<dbReference type="Pfam" id="PF00149">
    <property type="entry name" value="Metallophos"/>
    <property type="match status" value="1"/>
</dbReference>
<reference evidence="15" key="2">
    <citation type="submission" date="2023-01" db="EMBL/GenBank/DDBJ databases">
        <authorList>
            <person name="Petersen C."/>
        </authorList>
    </citation>
    <scope>NUCLEOTIDE SEQUENCE</scope>
    <source>
        <strain evidence="15">IBT 17514</strain>
    </source>
</reference>
<dbReference type="AlphaFoldDB" id="A0AAD6HG55"/>
<evidence type="ECO:0000256" key="1">
    <source>
        <dbReference type="ARBA" id="ARBA00001936"/>
    </source>
</evidence>
<evidence type="ECO:0000256" key="11">
    <source>
        <dbReference type="ARBA" id="ARBA00023211"/>
    </source>
</evidence>
<dbReference type="GO" id="GO:0046872">
    <property type="term" value="F:metal ion binding"/>
    <property type="evidence" value="ECO:0007669"/>
    <property type="project" value="UniProtKB-KW"/>
</dbReference>
<protein>
    <recommendedName>
        <fullName evidence="14">Lariat debranching enzyme C-terminal domain-containing protein</fullName>
    </recommendedName>
</protein>
<dbReference type="GO" id="GO:0000398">
    <property type="term" value="P:mRNA splicing, via spliceosome"/>
    <property type="evidence" value="ECO:0007669"/>
    <property type="project" value="TreeGrafter"/>
</dbReference>
<dbReference type="Proteomes" id="UP001215712">
    <property type="component" value="Unassembled WGS sequence"/>
</dbReference>
<dbReference type="SMART" id="SM01124">
    <property type="entry name" value="DBR1"/>
    <property type="match status" value="1"/>
</dbReference>
<feature type="domain" description="Lariat debranching enzyme C-terminal" evidence="14">
    <location>
        <begin position="594"/>
        <end position="741"/>
    </location>
</feature>
<evidence type="ECO:0000256" key="13">
    <source>
        <dbReference type="SAM" id="MobiDB-lite"/>
    </source>
</evidence>
<feature type="compositionally biased region" description="Basic residues" evidence="13">
    <location>
        <begin position="767"/>
        <end position="793"/>
    </location>
</feature>
<evidence type="ECO:0000256" key="8">
    <source>
        <dbReference type="ARBA" id="ARBA00022801"/>
    </source>
</evidence>
<evidence type="ECO:0000256" key="3">
    <source>
        <dbReference type="ARBA" id="ARBA00001954"/>
    </source>
</evidence>
<evidence type="ECO:0000313" key="15">
    <source>
        <dbReference type="EMBL" id="KAJ5712569.1"/>
    </source>
</evidence>
<feature type="region of interest" description="Disordered" evidence="13">
    <location>
        <begin position="424"/>
        <end position="452"/>
    </location>
</feature>
<reference evidence="15" key="1">
    <citation type="journal article" date="2023" name="IMA Fungus">
        <title>Comparative genomic study of the Penicillium genus elucidates a diverse pangenome and 15 lateral gene transfer events.</title>
        <authorList>
            <person name="Petersen C."/>
            <person name="Sorensen T."/>
            <person name="Nielsen M.R."/>
            <person name="Sondergaard T.E."/>
            <person name="Sorensen J.L."/>
            <person name="Fitzpatrick D.A."/>
            <person name="Frisvad J.C."/>
            <person name="Nielsen K.L."/>
        </authorList>
    </citation>
    <scope>NUCLEOTIDE SEQUENCE</scope>
    <source>
        <strain evidence="15">IBT 17514</strain>
    </source>
</reference>
<comment type="cofactor">
    <cofactor evidence="1">
        <name>Mn(2+)</name>
        <dbReference type="ChEBI" id="CHEBI:29035"/>
    </cofactor>
</comment>
<gene>
    <name evidence="15" type="ORF">N7493_009037</name>
</gene>
<sequence>MSSPLRIACVGCGHGALNEIYEKIEVEKAKKNWDSVDCVIIGGDFQTLRNANDAACISVPPKYRSIGDFHEYYSGARVAPVLTIFCGGNHEAGNYLFELYYGGWVAPNIYYLGAANVLRLGPLRISGMSGIWKPYDYRKHHYERLPYNSEDVQSIYHIRELDVRKLMQVRTQVDVGLSHDWPRGIENYGNTHQLFRKKKHLRDDSEHGRLGSQAARDVLDRLCPAYWFSAHLHTRFALTMGHDGTSLQKATQSIDEPAEWNYEACPRSTAPSMPPLPPRPTFGGSSQSSIPEKGFLNPMDGNLRAPNADSGISAWNTFAQTAPQRDRAEAKRIRMEFNDPSRVSQPAIRAQQTWKQVKADGDNRSFVKVHTPTDDNSKVKNNDEIDLGSGSESEAGSPKAEIMTMTTTDDATQDESMIDVHTSQVKNNDEIDLDSGGESDAQPTPKTEIVPMTGGDAAQDELMADIHTSQVKNNDEINLDSDNESEAAQDESMLDAVAPTDDGQQVKNTDEINLDSDGESDGESDAKCPPKEAVITPTEDDVAQDGSATDEGVPIAIRDKLPASLSSNISESVLSKLPASLSRPTQPPPVLKVIPEAIKNRVTKFLALDKPGGHDQYLELVEVQPVNTDNNEFQRPFRLQYDKEWLAINRAFAQELEVGNVTAWPPPHRGEDIYRQAIEAEELWVEENLVKPKLMDVPLNFTQVAPVYDPNVPITTNDAPPEYPNPQTEQFCHLIGIPNKFALSDEERAERAAARPRPNVRPDSGRHGRRGHGHGQRGRRGGRGGRGRGGHRD</sequence>
<dbReference type="PANTHER" id="PTHR12849">
    <property type="entry name" value="RNA LARIAT DEBRANCHING ENZYME"/>
    <property type="match status" value="1"/>
</dbReference>
<feature type="region of interest" description="Disordered" evidence="13">
    <location>
        <begin position="746"/>
        <end position="793"/>
    </location>
</feature>
<evidence type="ECO:0000256" key="6">
    <source>
        <dbReference type="ARBA" id="ARBA00022664"/>
    </source>
</evidence>
<feature type="region of interest" description="Disordered" evidence="13">
    <location>
        <begin position="470"/>
        <end position="548"/>
    </location>
</feature>
<comment type="similarity">
    <text evidence="5">Belongs to the lariat debranching enzyme family.</text>
</comment>
<comment type="cofactor">
    <cofactor evidence="2">
        <name>Zn(2+)</name>
        <dbReference type="ChEBI" id="CHEBI:29105"/>
    </cofactor>
</comment>
<dbReference type="InterPro" id="IPR041816">
    <property type="entry name" value="Dbr1_N"/>
</dbReference>
<dbReference type="CDD" id="cd00844">
    <property type="entry name" value="MPP_Dbr1_N"/>
    <property type="match status" value="1"/>
</dbReference>
<evidence type="ECO:0000256" key="7">
    <source>
        <dbReference type="ARBA" id="ARBA00022723"/>
    </source>
</evidence>
<evidence type="ECO:0000256" key="5">
    <source>
        <dbReference type="ARBA" id="ARBA00006045"/>
    </source>
</evidence>
<dbReference type="EMBL" id="JAQJAN010000013">
    <property type="protein sequence ID" value="KAJ5712569.1"/>
    <property type="molecule type" value="Genomic_DNA"/>
</dbReference>
<comment type="cofactor">
    <cofactor evidence="3">
        <name>Fe(2+)</name>
        <dbReference type="ChEBI" id="CHEBI:29033"/>
    </cofactor>
</comment>
<organism evidence="15 16">
    <name type="scientific">Penicillium malachiteum</name>
    <dbReference type="NCBI Taxonomy" id="1324776"/>
    <lineage>
        <taxon>Eukaryota</taxon>
        <taxon>Fungi</taxon>
        <taxon>Dikarya</taxon>
        <taxon>Ascomycota</taxon>
        <taxon>Pezizomycotina</taxon>
        <taxon>Eurotiomycetes</taxon>
        <taxon>Eurotiomycetidae</taxon>
        <taxon>Eurotiales</taxon>
        <taxon>Aspergillaceae</taxon>
        <taxon>Penicillium</taxon>
    </lineage>
</organism>
<keyword evidence="10" id="KW-0408">Iron</keyword>
<dbReference type="Pfam" id="PF05011">
    <property type="entry name" value="DBR1"/>
    <property type="match status" value="1"/>
</dbReference>
<evidence type="ECO:0000256" key="9">
    <source>
        <dbReference type="ARBA" id="ARBA00022833"/>
    </source>
</evidence>
<keyword evidence="6" id="KW-0507">mRNA processing</keyword>
<feature type="compositionally biased region" description="Acidic residues" evidence="13">
    <location>
        <begin position="477"/>
        <end position="493"/>
    </location>
</feature>
<dbReference type="InterPro" id="IPR029052">
    <property type="entry name" value="Metallo-depent_PP-like"/>
</dbReference>
<evidence type="ECO:0000256" key="2">
    <source>
        <dbReference type="ARBA" id="ARBA00001947"/>
    </source>
</evidence>
<dbReference type="GO" id="GO:0005634">
    <property type="term" value="C:nucleus"/>
    <property type="evidence" value="ECO:0007669"/>
    <property type="project" value="UniProtKB-SubCell"/>
</dbReference>
<keyword evidence="11" id="KW-0464">Manganese</keyword>